<evidence type="ECO:0000256" key="1">
    <source>
        <dbReference type="SAM" id="MobiDB-lite"/>
    </source>
</evidence>
<organism evidence="2 3">
    <name type="scientific">Naematelia encephala</name>
    <dbReference type="NCBI Taxonomy" id="71784"/>
    <lineage>
        <taxon>Eukaryota</taxon>
        <taxon>Fungi</taxon>
        <taxon>Dikarya</taxon>
        <taxon>Basidiomycota</taxon>
        <taxon>Agaricomycotina</taxon>
        <taxon>Tremellomycetes</taxon>
        <taxon>Tremellales</taxon>
        <taxon>Naemateliaceae</taxon>
        <taxon>Naematelia</taxon>
    </lineage>
</organism>
<dbReference type="Proteomes" id="UP000193986">
    <property type="component" value="Unassembled WGS sequence"/>
</dbReference>
<evidence type="ECO:0000313" key="3">
    <source>
        <dbReference type="Proteomes" id="UP000193986"/>
    </source>
</evidence>
<comment type="caution">
    <text evidence="2">The sequence shown here is derived from an EMBL/GenBank/DDBJ whole genome shotgun (WGS) entry which is preliminary data.</text>
</comment>
<evidence type="ECO:0000313" key="2">
    <source>
        <dbReference type="EMBL" id="ORY25847.1"/>
    </source>
</evidence>
<feature type="region of interest" description="Disordered" evidence="1">
    <location>
        <begin position="73"/>
        <end position="97"/>
    </location>
</feature>
<dbReference type="InParanoid" id="A0A1Y2AUG1"/>
<proteinExistence type="predicted"/>
<protein>
    <submittedName>
        <fullName evidence="2">Uncharacterized protein</fullName>
    </submittedName>
</protein>
<dbReference type="EMBL" id="MCFC01000053">
    <property type="protein sequence ID" value="ORY25847.1"/>
    <property type="molecule type" value="Genomic_DNA"/>
</dbReference>
<accession>A0A1Y2AUG1</accession>
<keyword evidence="3" id="KW-1185">Reference proteome</keyword>
<feature type="compositionally biased region" description="Pro residues" evidence="1">
    <location>
        <begin position="86"/>
        <end position="97"/>
    </location>
</feature>
<name>A0A1Y2AUG1_9TREE</name>
<dbReference type="OrthoDB" id="2563155at2759"/>
<dbReference type="AlphaFoldDB" id="A0A1Y2AUG1"/>
<feature type="region of interest" description="Disordered" evidence="1">
    <location>
        <begin position="1"/>
        <end position="34"/>
    </location>
</feature>
<reference evidence="2 3" key="1">
    <citation type="submission" date="2016-07" db="EMBL/GenBank/DDBJ databases">
        <title>Pervasive Adenine N6-methylation of Active Genes in Fungi.</title>
        <authorList>
            <consortium name="DOE Joint Genome Institute"/>
            <person name="Mondo S.J."/>
            <person name="Dannebaum R.O."/>
            <person name="Kuo R.C."/>
            <person name="Labutti K."/>
            <person name="Haridas S."/>
            <person name="Kuo A."/>
            <person name="Salamov A."/>
            <person name="Ahrendt S.R."/>
            <person name="Lipzen A."/>
            <person name="Sullivan W."/>
            <person name="Andreopoulos W.B."/>
            <person name="Clum A."/>
            <person name="Lindquist E."/>
            <person name="Daum C."/>
            <person name="Ramamoorthy G.K."/>
            <person name="Gryganskyi A."/>
            <person name="Culley D."/>
            <person name="Magnuson J.K."/>
            <person name="James T.Y."/>
            <person name="O'Malley M.A."/>
            <person name="Stajich J.E."/>
            <person name="Spatafora J.W."/>
            <person name="Visel A."/>
            <person name="Grigoriev I.V."/>
        </authorList>
    </citation>
    <scope>NUCLEOTIDE SEQUENCE [LARGE SCALE GENOMIC DNA]</scope>
    <source>
        <strain evidence="2 3">68-887.2</strain>
    </source>
</reference>
<gene>
    <name evidence="2" type="ORF">BCR39DRAFT_278948</name>
</gene>
<sequence>MSSGGKYIPPSKRAGYVPSPSSLPPSARRVSAGAVDSNIKTLSWDELSDHFQHPQDSTFTYFSYPLPPRPRYIRREYDPSRTPETTPLPPSPPPPPPIHPLNNIVSYICIFQNAHPAWDTDGELWTHSNADKLLEDWKGLRQNFSRPVPVFRAIRGSKSVFGFYGWWIIQDLEVVPAGSDELKRMLKVKEDTRAYGRAGRTAGAWQQSFETTWVKLRLVRAPPTGKHYTELKDPITLKGGKGGEVERYLLEISGLQDEISILDEHHEHDKTNNERTSDQH</sequence>